<accession>A0A975GJQ7</accession>
<evidence type="ECO:0000256" key="6">
    <source>
        <dbReference type="ARBA" id="ARBA00023136"/>
    </source>
</evidence>
<evidence type="ECO:0000313" key="8">
    <source>
        <dbReference type="EMBL" id="QTA83745.1"/>
    </source>
</evidence>
<name>A0A975GJQ7_9BACT</name>
<keyword evidence="5" id="KW-0479">Metal-binding</keyword>
<keyword evidence="4" id="KW-0997">Cell inner membrane</keyword>
<keyword evidence="6" id="KW-0472">Membrane</keyword>
<evidence type="ECO:0000256" key="3">
    <source>
        <dbReference type="ARBA" id="ARBA00022475"/>
    </source>
</evidence>
<dbReference type="KEGG" id="dli:dnl_61600"/>
<evidence type="ECO:0000256" key="4">
    <source>
        <dbReference type="ARBA" id="ARBA00022519"/>
    </source>
</evidence>
<evidence type="ECO:0000256" key="7">
    <source>
        <dbReference type="ARBA" id="ARBA00024031"/>
    </source>
</evidence>
<dbReference type="PANTHER" id="PTHR30024">
    <property type="entry name" value="ALIPHATIC SULFONATES-BINDING PROTEIN-RELATED"/>
    <property type="match status" value="1"/>
</dbReference>
<dbReference type="EMBL" id="CP061799">
    <property type="protein sequence ID" value="QTA83745.1"/>
    <property type="molecule type" value="Genomic_DNA"/>
</dbReference>
<sequence>MLQDKINRRKFIKTSAAALASLSMKSPVPVFGSDDEILRIGYLPITDAAPIVIAYAKGFYQEEGLQAAPPIRVRSWSTLTESFMTGKFNLTHLLLPIPVWMRYKNHAPVKVLAWDHTNGSAITVRADTKISGFADLGGKQIAVPYWYSMHNIILQLGLRKVGLTPVIKPQSAKIKDNEVNLFILPPPEMPISLSGKKIDGFIVAEPFNALSEIKTGAKIMRFTGDIWKNHPCCVVVMNERFPKKKPEYTQKTINAIVRAQLWITKNPGETARILSREGNQYLPVPEKILTRVFTKYDIETYGKGSQPQAIKHPEWNISRIGFQPYPYPSATAFIAEQMRSTVMEGDAEFLKKLDPDFVAKDLTDDRFVKNAVVKFGGFDKLPEINIENPWEREEVIEI</sequence>
<dbReference type="InterPro" id="IPR044527">
    <property type="entry name" value="NrtA/CpmA_ABC-bd_dom"/>
</dbReference>
<dbReference type="AlphaFoldDB" id="A0A975GJQ7"/>
<evidence type="ECO:0000256" key="5">
    <source>
        <dbReference type="ARBA" id="ARBA00023014"/>
    </source>
</evidence>
<evidence type="ECO:0000256" key="1">
    <source>
        <dbReference type="ARBA" id="ARBA00004308"/>
    </source>
</evidence>
<organism evidence="8 9">
    <name type="scientific">Desulfonema limicola</name>
    <dbReference type="NCBI Taxonomy" id="45656"/>
    <lineage>
        <taxon>Bacteria</taxon>
        <taxon>Pseudomonadati</taxon>
        <taxon>Thermodesulfobacteriota</taxon>
        <taxon>Desulfobacteria</taxon>
        <taxon>Desulfobacterales</taxon>
        <taxon>Desulfococcaceae</taxon>
        <taxon>Desulfonema</taxon>
    </lineage>
</organism>
<keyword evidence="3" id="KW-1003">Cell membrane</keyword>
<dbReference type="Proteomes" id="UP000663720">
    <property type="component" value="Chromosome"/>
</dbReference>
<dbReference type="Gene3D" id="3.40.190.10">
    <property type="entry name" value="Periplasmic binding protein-like II"/>
    <property type="match status" value="2"/>
</dbReference>
<evidence type="ECO:0008006" key="10">
    <source>
        <dbReference type="Google" id="ProtNLM"/>
    </source>
</evidence>
<protein>
    <recommendedName>
        <fullName evidence="10">ABC transporter substrate-binding protein</fullName>
    </recommendedName>
</protein>
<keyword evidence="9" id="KW-1185">Reference proteome</keyword>
<keyword evidence="5" id="KW-0411">Iron-sulfur</keyword>
<dbReference type="CDD" id="cd13553">
    <property type="entry name" value="PBP2_NrtA_CpmA_like"/>
    <property type="match status" value="1"/>
</dbReference>
<keyword evidence="2" id="KW-0813">Transport</keyword>
<dbReference type="RefSeq" id="WP_207689546.1">
    <property type="nucleotide sequence ID" value="NZ_CP061799.1"/>
</dbReference>
<comment type="subcellular location">
    <subcellularLocation>
        <location evidence="1">Endomembrane system</location>
    </subcellularLocation>
</comment>
<evidence type="ECO:0000313" key="9">
    <source>
        <dbReference type="Proteomes" id="UP000663720"/>
    </source>
</evidence>
<reference evidence="8" key="1">
    <citation type="journal article" date="2021" name="Microb. Physiol.">
        <title>Proteogenomic Insights into the Physiology of Marine, Sulfate-Reducing, Filamentous Desulfonema limicola and Desulfonema magnum.</title>
        <authorList>
            <person name="Schnaars V."/>
            <person name="Wohlbrand L."/>
            <person name="Scheve S."/>
            <person name="Hinrichs C."/>
            <person name="Reinhardt R."/>
            <person name="Rabus R."/>
        </authorList>
    </citation>
    <scope>NUCLEOTIDE SEQUENCE</scope>
    <source>
        <strain evidence="8">5ac10</strain>
    </source>
</reference>
<proteinExistence type="inferred from homology"/>
<dbReference type="GO" id="GO:0012505">
    <property type="term" value="C:endomembrane system"/>
    <property type="evidence" value="ECO:0007669"/>
    <property type="project" value="UniProtKB-SubCell"/>
</dbReference>
<keyword evidence="5" id="KW-0408">Iron</keyword>
<dbReference type="GO" id="GO:0051536">
    <property type="term" value="F:iron-sulfur cluster binding"/>
    <property type="evidence" value="ECO:0007669"/>
    <property type="project" value="UniProtKB-KW"/>
</dbReference>
<gene>
    <name evidence="8" type="ORF">dnl_61600</name>
</gene>
<dbReference type="InterPro" id="IPR006311">
    <property type="entry name" value="TAT_signal"/>
</dbReference>
<dbReference type="PANTHER" id="PTHR30024:SF43">
    <property type="entry name" value="BLL4572 PROTEIN"/>
    <property type="match status" value="1"/>
</dbReference>
<dbReference type="SUPFAM" id="SSF53850">
    <property type="entry name" value="Periplasmic binding protein-like II"/>
    <property type="match status" value="1"/>
</dbReference>
<comment type="similarity">
    <text evidence="7">Belongs to the CmpA/NrtA family.</text>
</comment>
<evidence type="ECO:0000256" key="2">
    <source>
        <dbReference type="ARBA" id="ARBA00022448"/>
    </source>
</evidence>
<dbReference type="Pfam" id="PF13379">
    <property type="entry name" value="NMT1_2"/>
    <property type="match status" value="1"/>
</dbReference>
<dbReference type="PROSITE" id="PS51318">
    <property type="entry name" value="TAT"/>
    <property type="match status" value="1"/>
</dbReference>